<dbReference type="Pfam" id="PF00532">
    <property type="entry name" value="Peripla_BP_1"/>
    <property type="match status" value="1"/>
</dbReference>
<dbReference type="InterPro" id="IPR028082">
    <property type="entry name" value="Peripla_BP_I"/>
</dbReference>
<keyword evidence="1" id="KW-0805">Transcription regulation</keyword>
<protein>
    <recommendedName>
        <fullName evidence="4">HTH lacI-type domain-containing protein</fullName>
    </recommendedName>
</protein>
<sequence>MPTRVTIKSIARDLGISHMTVSRALSNHPNVQKETREAVLKRAEELGYVRSAAATAMRGDRMRIVGLLLPNIVNEFYARFADTMAMACEEAALHLTIHLTRDDIDAETQALRRLQELQARAVVMVPTPGQSQAGRPHLQAMRVLQLIRERDIGQPVPTVQVDDAGAIRDAVLHLAAAGHRRIGYIGATPALSSGRVRLAAYRTGLAAAGLSEEAPLVITGAPTAETGRAGLHRLLESATATVCGGFEISNGALIALLSAGQRPDGPFGFVGYGDPSFYSWIGAGVSTVSIPVDALAHCAVELLQEDAPAPERHAFTARFVAR</sequence>
<dbReference type="SMART" id="SM00354">
    <property type="entry name" value="HTH_LACI"/>
    <property type="match status" value="1"/>
</dbReference>
<dbReference type="Gene3D" id="3.40.50.2300">
    <property type="match status" value="2"/>
</dbReference>
<dbReference type="Gene3D" id="1.10.260.40">
    <property type="entry name" value="lambda repressor-like DNA-binding domains"/>
    <property type="match status" value="1"/>
</dbReference>
<dbReference type="EMBL" id="LPXO01000010">
    <property type="protein sequence ID" value="KUF09877.1"/>
    <property type="molecule type" value="Genomic_DNA"/>
</dbReference>
<keyword evidence="6" id="KW-1185">Reference proteome</keyword>
<reference evidence="5 6" key="1">
    <citation type="submission" date="2015-12" db="EMBL/GenBank/DDBJ databases">
        <authorList>
            <person name="Shamseldin A."/>
            <person name="Moawad H."/>
            <person name="Abd El-Rahim W.M."/>
            <person name="Sadowsky M.J."/>
        </authorList>
    </citation>
    <scope>NUCLEOTIDE SEQUENCE [LARGE SCALE GENOMIC DNA]</scope>
    <source>
        <strain evidence="5 6">SJ5A-1</strain>
    </source>
</reference>
<dbReference type="SUPFAM" id="SSF53822">
    <property type="entry name" value="Periplasmic binding protein-like I"/>
    <property type="match status" value="1"/>
</dbReference>
<evidence type="ECO:0000256" key="2">
    <source>
        <dbReference type="ARBA" id="ARBA00023125"/>
    </source>
</evidence>
<keyword evidence="3" id="KW-0804">Transcription</keyword>
<dbReference type="SUPFAM" id="SSF47413">
    <property type="entry name" value="lambda repressor-like DNA-binding domains"/>
    <property type="match status" value="1"/>
</dbReference>
<dbReference type="InterPro" id="IPR001761">
    <property type="entry name" value="Peripla_BP/Lac1_sug-bd_dom"/>
</dbReference>
<dbReference type="PANTHER" id="PTHR30146">
    <property type="entry name" value="LACI-RELATED TRANSCRIPTIONAL REPRESSOR"/>
    <property type="match status" value="1"/>
</dbReference>
<dbReference type="InterPro" id="IPR000843">
    <property type="entry name" value="HTH_LacI"/>
</dbReference>
<dbReference type="RefSeq" id="WP_058863152.1">
    <property type="nucleotide sequence ID" value="NZ_LPXO01000010.1"/>
</dbReference>
<evidence type="ECO:0000256" key="3">
    <source>
        <dbReference type="ARBA" id="ARBA00023163"/>
    </source>
</evidence>
<proteinExistence type="predicted"/>
<feature type="domain" description="HTH lacI-type" evidence="4">
    <location>
        <begin position="5"/>
        <end position="59"/>
    </location>
</feature>
<comment type="caution">
    <text evidence="5">The sequence shown here is derived from an EMBL/GenBank/DDBJ whole genome shotgun (WGS) entry which is preliminary data.</text>
</comment>
<accession>A0A0W7WH37</accession>
<organism evidence="5 6">
    <name type="scientific">Pseudoponticoccus marisrubri</name>
    <dbReference type="NCBI Taxonomy" id="1685382"/>
    <lineage>
        <taxon>Bacteria</taxon>
        <taxon>Pseudomonadati</taxon>
        <taxon>Pseudomonadota</taxon>
        <taxon>Alphaproteobacteria</taxon>
        <taxon>Rhodobacterales</taxon>
        <taxon>Roseobacteraceae</taxon>
        <taxon>Pseudoponticoccus</taxon>
    </lineage>
</organism>
<keyword evidence="2" id="KW-0238">DNA-binding</keyword>
<dbReference type="PANTHER" id="PTHR30146:SF109">
    <property type="entry name" value="HTH-TYPE TRANSCRIPTIONAL REGULATOR GALS"/>
    <property type="match status" value="1"/>
</dbReference>
<dbReference type="Proteomes" id="UP000054396">
    <property type="component" value="Unassembled WGS sequence"/>
</dbReference>
<dbReference type="GO" id="GO:0000976">
    <property type="term" value="F:transcription cis-regulatory region binding"/>
    <property type="evidence" value="ECO:0007669"/>
    <property type="project" value="TreeGrafter"/>
</dbReference>
<evidence type="ECO:0000256" key="1">
    <source>
        <dbReference type="ARBA" id="ARBA00023015"/>
    </source>
</evidence>
<dbReference type="PROSITE" id="PS50932">
    <property type="entry name" value="HTH_LACI_2"/>
    <property type="match status" value="1"/>
</dbReference>
<evidence type="ECO:0000259" key="4">
    <source>
        <dbReference type="PROSITE" id="PS50932"/>
    </source>
</evidence>
<gene>
    <name evidence="5" type="ORF">AVJ23_15665</name>
</gene>
<dbReference type="InterPro" id="IPR010982">
    <property type="entry name" value="Lambda_DNA-bd_dom_sf"/>
</dbReference>
<dbReference type="AlphaFoldDB" id="A0A0W7WH37"/>
<dbReference type="GO" id="GO:0003700">
    <property type="term" value="F:DNA-binding transcription factor activity"/>
    <property type="evidence" value="ECO:0007669"/>
    <property type="project" value="TreeGrafter"/>
</dbReference>
<dbReference type="CDD" id="cd06267">
    <property type="entry name" value="PBP1_LacI_sugar_binding-like"/>
    <property type="match status" value="1"/>
</dbReference>
<dbReference type="STRING" id="1685382.AVJ23_15665"/>
<name>A0A0W7WH37_9RHOB</name>
<evidence type="ECO:0000313" key="5">
    <source>
        <dbReference type="EMBL" id="KUF09877.1"/>
    </source>
</evidence>
<dbReference type="Pfam" id="PF00356">
    <property type="entry name" value="LacI"/>
    <property type="match status" value="1"/>
</dbReference>
<evidence type="ECO:0000313" key="6">
    <source>
        <dbReference type="Proteomes" id="UP000054396"/>
    </source>
</evidence>
<dbReference type="CDD" id="cd01392">
    <property type="entry name" value="HTH_LacI"/>
    <property type="match status" value="1"/>
</dbReference>